<evidence type="ECO:0000256" key="2">
    <source>
        <dbReference type="RuleBase" id="RU004168"/>
    </source>
</evidence>
<gene>
    <name evidence="5" type="ORF">PUN28_012560</name>
</gene>
<evidence type="ECO:0000313" key="6">
    <source>
        <dbReference type="Proteomes" id="UP001430953"/>
    </source>
</evidence>
<dbReference type="PANTHER" id="PTHR10029:SF10">
    <property type="entry name" value="GEO08407P1"/>
    <property type="match status" value="1"/>
</dbReference>
<keyword evidence="3" id="KW-0472">Membrane</keyword>
<dbReference type="EMBL" id="JADYXP020000012">
    <property type="protein sequence ID" value="KAL0113485.1"/>
    <property type="molecule type" value="Genomic_DNA"/>
</dbReference>
<dbReference type="GO" id="GO:0003998">
    <property type="term" value="F:acylphosphatase activity"/>
    <property type="evidence" value="ECO:0007669"/>
    <property type="project" value="InterPro"/>
</dbReference>
<evidence type="ECO:0000256" key="3">
    <source>
        <dbReference type="SAM" id="Phobius"/>
    </source>
</evidence>
<dbReference type="Pfam" id="PF00708">
    <property type="entry name" value="Acylphosphatase"/>
    <property type="match status" value="1"/>
</dbReference>
<dbReference type="AlphaFoldDB" id="A0AAW2FEM0"/>
<evidence type="ECO:0000259" key="4">
    <source>
        <dbReference type="PROSITE" id="PS51160"/>
    </source>
</evidence>
<accession>A0AAW2FEM0</accession>
<dbReference type="SUPFAM" id="SSF54975">
    <property type="entry name" value="Acylphosphatase/BLUF domain-like"/>
    <property type="match status" value="1"/>
</dbReference>
<protein>
    <recommendedName>
        <fullName evidence="4">Acylphosphatase-like domain-containing protein</fullName>
    </recommendedName>
</protein>
<sequence length="132" mass="15053">MATDDPLCHEPLVSVEFEVFGKVQVIIIIYFKRTLSLAFIIFKLMLTVNKIPGVYFPKYVRDICQQLNICGWVKNSKSGTILGKMQGSQALVSQMSQWLTSVGSPGSEIHHCEFTNWETVTRQQYQGFAIRF</sequence>
<comment type="caution">
    <text evidence="1">Lacks conserved residue(s) required for the propagation of feature annotation.</text>
</comment>
<comment type="caution">
    <text evidence="5">The sequence shown here is derived from an EMBL/GenBank/DDBJ whole genome shotgun (WGS) entry which is preliminary data.</text>
</comment>
<name>A0AAW2FEM0_9HYME</name>
<dbReference type="Gene3D" id="3.30.70.100">
    <property type="match status" value="1"/>
</dbReference>
<comment type="similarity">
    <text evidence="2">Belongs to the acylphosphatase family.</text>
</comment>
<dbReference type="PANTHER" id="PTHR10029">
    <property type="entry name" value="ACYLPHOSPHATASE"/>
    <property type="match status" value="1"/>
</dbReference>
<dbReference type="PROSITE" id="PS51160">
    <property type="entry name" value="ACYLPHOSPHATASE_3"/>
    <property type="match status" value="1"/>
</dbReference>
<evidence type="ECO:0000313" key="5">
    <source>
        <dbReference type="EMBL" id="KAL0113485.1"/>
    </source>
</evidence>
<keyword evidence="3" id="KW-0812">Transmembrane</keyword>
<reference evidence="5 6" key="1">
    <citation type="submission" date="2023-03" db="EMBL/GenBank/DDBJ databases">
        <title>High recombination rates correlate with genetic variation in Cardiocondyla obscurior ants.</title>
        <authorList>
            <person name="Errbii M."/>
        </authorList>
    </citation>
    <scope>NUCLEOTIDE SEQUENCE [LARGE SCALE GENOMIC DNA]</scope>
    <source>
        <strain evidence="5">Alpha-2009</strain>
        <tissue evidence="5">Whole body</tissue>
    </source>
</reference>
<dbReference type="InterPro" id="IPR020456">
    <property type="entry name" value="Acylphosphatase"/>
</dbReference>
<keyword evidence="3" id="KW-1133">Transmembrane helix</keyword>
<feature type="transmembrane region" description="Helical" evidence="3">
    <location>
        <begin position="23"/>
        <end position="42"/>
    </location>
</feature>
<keyword evidence="6" id="KW-1185">Reference proteome</keyword>
<organism evidence="5 6">
    <name type="scientific">Cardiocondyla obscurior</name>
    <dbReference type="NCBI Taxonomy" id="286306"/>
    <lineage>
        <taxon>Eukaryota</taxon>
        <taxon>Metazoa</taxon>
        <taxon>Ecdysozoa</taxon>
        <taxon>Arthropoda</taxon>
        <taxon>Hexapoda</taxon>
        <taxon>Insecta</taxon>
        <taxon>Pterygota</taxon>
        <taxon>Neoptera</taxon>
        <taxon>Endopterygota</taxon>
        <taxon>Hymenoptera</taxon>
        <taxon>Apocrita</taxon>
        <taxon>Aculeata</taxon>
        <taxon>Formicoidea</taxon>
        <taxon>Formicidae</taxon>
        <taxon>Myrmicinae</taxon>
        <taxon>Cardiocondyla</taxon>
    </lineage>
</organism>
<feature type="domain" description="Acylphosphatase-like" evidence="4">
    <location>
        <begin position="41"/>
        <end position="132"/>
    </location>
</feature>
<evidence type="ECO:0000256" key="1">
    <source>
        <dbReference type="PROSITE-ProRule" id="PRU00520"/>
    </source>
</evidence>
<dbReference type="Proteomes" id="UP001430953">
    <property type="component" value="Unassembled WGS sequence"/>
</dbReference>
<dbReference type="InterPro" id="IPR036046">
    <property type="entry name" value="Acylphosphatase-like_dom_sf"/>
</dbReference>
<proteinExistence type="inferred from homology"/>
<dbReference type="InterPro" id="IPR001792">
    <property type="entry name" value="Acylphosphatase-like_dom"/>
</dbReference>